<dbReference type="EMBL" id="JADEYS010000025">
    <property type="protein sequence ID" value="MBE9399325.1"/>
    <property type="molecule type" value="Genomic_DNA"/>
</dbReference>
<accession>A0A8J7FD60</accession>
<comment type="similarity">
    <text evidence="1">Belongs to the peptidase U32 family. UbiV subfamily.</text>
</comment>
<comment type="caution">
    <text evidence="2">The sequence shown here is derived from an EMBL/GenBank/DDBJ whole genome shotgun (WGS) entry which is preliminary data.</text>
</comment>
<feature type="binding site" evidence="1">
    <location>
        <position position="39"/>
    </location>
    <ligand>
        <name>[4Fe-4S] cluster</name>
        <dbReference type="ChEBI" id="CHEBI:49883"/>
    </ligand>
</feature>
<dbReference type="Proteomes" id="UP000640333">
    <property type="component" value="Unassembled WGS sequence"/>
</dbReference>
<comment type="subunit">
    <text evidence="1">Forms a heterodimer with UbiU.</text>
</comment>
<evidence type="ECO:0000313" key="3">
    <source>
        <dbReference type="Proteomes" id="UP000640333"/>
    </source>
</evidence>
<gene>
    <name evidence="1" type="primary">ubiV</name>
    <name evidence="2" type="ORF">IOQ59_18850</name>
</gene>
<keyword evidence="1" id="KW-0831">Ubiquinone biosynthesis</keyword>
<dbReference type="UniPathway" id="UPA00232"/>
<dbReference type="NCBIfam" id="NF011991">
    <property type="entry name" value="PRK15447.1"/>
    <property type="match status" value="1"/>
</dbReference>
<comment type="function">
    <text evidence="1">Required for O(2)-independent ubiquinone (coenzyme Q) biosynthesis. Together with UbiU, is essential for the C6-hydroxylation reaction in the oxygen-independent ubiquinone biosynthesis pathway.</text>
</comment>
<keyword evidence="1" id="KW-0411">Iron-sulfur</keyword>
<feature type="binding site" evidence="1">
    <location>
        <position position="180"/>
    </location>
    <ligand>
        <name>[4Fe-4S] cluster</name>
        <dbReference type="ChEBI" id="CHEBI:49883"/>
    </ligand>
</feature>
<dbReference type="InterPro" id="IPR051454">
    <property type="entry name" value="RNA/ubiquinone_mod_enzymes"/>
</dbReference>
<keyword evidence="3" id="KW-1185">Reference proteome</keyword>
<comment type="cofactor">
    <cofactor evidence="1">
        <name>[4Fe-4S] cluster</name>
        <dbReference type="ChEBI" id="CHEBI:49883"/>
    </cofactor>
</comment>
<dbReference type="AlphaFoldDB" id="A0A8J7FD60"/>
<organism evidence="2 3">
    <name type="scientific">Pontibacterium sinense</name>
    <dbReference type="NCBI Taxonomy" id="2781979"/>
    <lineage>
        <taxon>Bacteria</taxon>
        <taxon>Pseudomonadati</taxon>
        <taxon>Pseudomonadota</taxon>
        <taxon>Gammaproteobacteria</taxon>
        <taxon>Oceanospirillales</taxon>
        <taxon>Oceanospirillaceae</taxon>
        <taxon>Pontibacterium</taxon>
    </lineage>
</organism>
<keyword evidence="1" id="KW-0479">Metal-binding</keyword>
<keyword evidence="1" id="KW-0408">Iron</keyword>
<dbReference type="InterPro" id="IPR001539">
    <property type="entry name" value="Peptidase_U32"/>
</dbReference>
<evidence type="ECO:0000256" key="1">
    <source>
        <dbReference type="HAMAP-Rule" id="MF_02233"/>
    </source>
</evidence>
<dbReference type="InterPro" id="IPR043693">
    <property type="entry name" value="UbiV"/>
</dbReference>
<dbReference type="HAMAP" id="MF_02233">
    <property type="entry name" value="UbiV"/>
    <property type="match status" value="1"/>
</dbReference>
<keyword evidence="1" id="KW-0004">4Fe-4S</keyword>
<evidence type="ECO:0000313" key="2">
    <source>
        <dbReference type="EMBL" id="MBE9399325.1"/>
    </source>
</evidence>
<reference evidence="2" key="1">
    <citation type="submission" date="2020-10" db="EMBL/GenBank/DDBJ databases">
        <title>Bacterium isolated from coastal waters sediment.</title>
        <authorList>
            <person name="Chen R.-J."/>
            <person name="Lu D.-C."/>
            <person name="Zhu K.-L."/>
            <person name="Du Z.-J."/>
        </authorList>
    </citation>
    <scope>NUCLEOTIDE SEQUENCE</scope>
    <source>
        <strain evidence="2">N1Y112</strain>
    </source>
</reference>
<dbReference type="GO" id="GO:0051539">
    <property type="term" value="F:4 iron, 4 sulfur cluster binding"/>
    <property type="evidence" value="ECO:0007669"/>
    <property type="project" value="UniProtKB-UniRule"/>
</dbReference>
<dbReference type="Pfam" id="PF01136">
    <property type="entry name" value="Peptidase_U32"/>
    <property type="match status" value="1"/>
</dbReference>
<feature type="binding site" evidence="1">
    <location>
        <position position="193"/>
    </location>
    <ligand>
        <name>[4Fe-4S] cluster</name>
        <dbReference type="ChEBI" id="CHEBI:49883"/>
    </ligand>
</feature>
<dbReference type="GO" id="GO:0006744">
    <property type="term" value="P:ubiquinone biosynthetic process"/>
    <property type="evidence" value="ECO:0007669"/>
    <property type="project" value="UniProtKB-UniRule"/>
</dbReference>
<comment type="pathway">
    <text evidence="1">Cofactor biosynthesis; ubiquinone biosynthesis.</text>
</comment>
<proteinExistence type="inferred from homology"/>
<dbReference type="PANTHER" id="PTHR30217">
    <property type="entry name" value="PEPTIDASE U32 FAMILY"/>
    <property type="match status" value="1"/>
</dbReference>
<sequence>MQLTLGPMLYFWPKQDVFNFYAEMAESSVETIYLGETVCSKRRQLKLDDWLGLARELQECGKQVVLSGLALLEAESELKALRRICNNGDYQVEANDMAAVQMLSQQGVPFITGPSINVYNVQVLKRLYQSGMRRWVMPVELGAETLTTLLHQAEQDGSMPDLETEVFAYGCLPLAYAARCFTARYRNVPKDNCEFCCIEYPDGLMMRSQEGKALFTMNGIQTLSAEHYNLEHELDRMQAIGVNKVRISPQREGLGEVIERFAARLQGESISDTIHMISQDQCNGYWYGEPGIQWVE</sequence>
<protein>
    <recommendedName>
        <fullName evidence="1">Ubiquinone biosynthesis protein UbiV</fullName>
    </recommendedName>
</protein>
<name>A0A8J7FD60_9GAMM</name>
<dbReference type="GO" id="GO:0046872">
    <property type="term" value="F:metal ion binding"/>
    <property type="evidence" value="ECO:0007669"/>
    <property type="project" value="UniProtKB-KW"/>
</dbReference>
<dbReference type="PANTHER" id="PTHR30217:SF11">
    <property type="entry name" value="UBIQUINONE BIOSYNTHESIS PROTEIN UBIV"/>
    <property type="match status" value="1"/>
</dbReference>
<feature type="binding site" evidence="1">
    <location>
        <position position="197"/>
    </location>
    <ligand>
        <name>[4Fe-4S] cluster</name>
        <dbReference type="ChEBI" id="CHEBI:49883"/>
    </ligand>
</feature>